<keyword evidence="2" id="KW-1185">Reference proteome</keyword>
<accession>A0AAV5UUC6</accession>
<comment type="caution">
    <text evidence="1">The sequence shown here is derived from an EMBL/GenBank/DDBJ whole genome shotgun (WGS) entry which is preliminary data.</text>
</comment>
<reference evidence="1" key="1">
    <citation type="submission" date="2023-10" db="EMBL/GenBank/DDBJ databases">
        <title>Genome assembly of Pristionchus species.</title>
        <authorList>
            <person name="Yoshida K."/>
            <person name="Sommer R.J."/>
        </authorList>
    </citation>
    <scope>NUCLEOTIDE SEQUENCE</scope>
    <source>
        <strain evidence="1">RS5133</strain>
    </source>
</reference>
<gene>
    <name evidence="1" type="ORF">PFISCL1PPCAC_1226</name>
</gene>
<feature type="non-terminal residue" evidence="1">
    <location>
        <position position="1"/>
    </location>
</feature>
<organism evidence="1 2">
    <name type="scientific">Pristionchus fissidentatus</name>
    <dbReference type="NCBI Taxonomy" id="1538716"/>
    <lineage>
        <taxon>Eukaryota</taxon>
        <taxon>Metazoa</taxon>
        <taxon>Ecdysozoa</taxon>
        <taxon>Nematoda</taxon>
        <taxon>Chromadorea</taxon>
        <taxon>Rhabditida</taxon>
        <taxon>Rhabditina</taxon>
        <taxon>Diplogasteromorpha</taxon>
        <taxon>Diplogasteroidea</taxon>
        <taxon>Neodiplogasteridae</taxon>
        <taxon>Pristionchus</taxon>
    </lineage>
</organism>
<evidence type="ECO:0000313" key="2">
    <source>
        <dbReference type="Proteomes" id="UP001432322"/>
    </source>
</evidence>
<dbReference type="AlphaFoldDB" id="A0AAV5UUC6"/>
<protein>
    <submittedName>
        <fullName evidence="1">Uncharacterized protein</fullName>
    </submittedName>
</protein>
<dbReference type="Proteomes" id="UP001432322">
    <property type="component" value="Unassembled WGS sequence"/>
</dbReference>
<dbReference type="EMBL" id="BTSY01000001">
    <property type="protein sequence ID" value="GMT09929.1"/>
    <property type="molecule type" value="Genomic_DNA"/>
</dbReference>
<sequence>IMSFKQILSLRKTILATKTSMLIVQISSDIVLDIMAFTSDLFSFGPAWFTMFIPGPIQRFVVKKITVRLRITDSNSGNDMSTQ</sequence>
<name>A0AAV5UUC6_9BILA</name>
<evidence type="ECO:0000313" key="1">
    <source>
        <dbReference type="EMBL" id="GMT09929.1"/>
    </source>
</evidence>
<proteinExistence type="predicted"/>